<protein>
    <submittedName>
        <fullName evidence="1">Uncharacterized protein</fullName>
    </submittedName>
</protein>
<evidence type="ECO:0000313" key="1">
    <source>
        <dbReference type="EMBL" id="SJM32372.1"/>
    </source>
</evidence>
<dbReference type="Proteomes" id="UP000245698">
    <property type="component" value="Unassembled WGS sequence"/>
</dbReference>
<proteinExistence type="predicted"/>
<accession>A0A2P9AMK0</accession>
<sequence length="85" mass="9065">MGGLLNATLGNLTELIIHSLGLVFSLKTHREFFGGDDPHPDAGESMLPAPVALGTAACLTVKGSERLETICRSREQIWIDDVSSS</sequence>
<dbReference type="AlphaFoldDB" id="A0A2P9AMK0"/>
<name>A0A2P9AMK0_9HYPH</name>
<reference evidence="2" key="1">
    <citation type="submission" date="2016-12" db="EMBL/GenBank/DDBJ databases">
        <authorList>
            <person name="Brunel B."/>
        </authorList>
    </citation>
    <scope>NUCLEOTIDE SEQUENCE [LARGE SCALE GENOMIC DNA]</scope>
</reference>
<gene>
    <name evidence="1" type="ORF">BQ8482_280098</name>
</gene>
<dbReference type="EMBL" id="FUIG01000035">
    <property type="protein sequence ID" value="SJM32372.1"/>
    <property type="molecule type" value="Genomic_DNA"/>
</dbReference>
<organism evidence="1 2">
    <name type="scientific">Mesorhizobium delmotii</name>
    <dbReference type="NCBI Taxonomy" id="1631247"/>
    <lineage>
        <taxon>Bacteria</taxon>
        <taxon>Pseudomonadati</taxon>
        <taxon>Pseudomonadota</taxon>
        <taxon>Alphaproteobacteria</taxon>
        <taxon>Hyphomicrobiales</taxon>
        <taxon>Phyllobacteriaceae</taxon>
        <taxon>Mesorhizobium</taxon>
    </lineage>
</organism>
<evidence type="ECO:0000313" key="2">
    <source>
        <dbReference type="Proteomes" id="UP000245698"/>
    </source>
</evidence>
<keyword evidence="2" id="KW-1185">Reference proteome</keyword>